<dbReference type="Proteomes" id="UP000229081">
    <property type="component" value="Chromosome"/>
</dbReference>
<evidence type="ECO:0000256" key="2">
    <source>
        <dbReference type="ARBA" id="ARBA00023239"/>
    </source>
</evidence>
<dbReference type="PANTHER" id="PTHR28004">
    <property type="entry name" value="ZGC:162816-RELATED"/>
    <property type="match status" value="1"/>
</dbReference>
<evidence type="ECO:0000259" key="3">
    <source>
        <dbReference type="SMART" id="SM01119"/>
    </source>
</evidence>
<name>A0A2K8MLC3_9SPHN</name>
<dbReference type="GO" id="GO:0036088">
    <property type="term" value="P:D-serine catabolic process"/>
    <property type="evidence" value="ECO:0007669"/>
    <property type="project" value="TreeGrafter"/>
</dbReference>
<dbReference type="InterPro" id="IPR042208">
    <property type="entry name" value="D-ser_dehydrat-like_sf"/>
</dbReference>
<dbReference type="InterPro" id="IPR029066">
    <property type="entry name" value="PLP-binding_barrel"/>
</dbReference>
<dbReference type="SUPFAM" id="SSF51419">
    <property type="entry name" value="PLP-binding barrel"/>
    <property type="match status" value="1"/>
</dbReference>
<keyword evidence="5" id="KW-1185">Reference proteome</keyword>
<dbReference type="KEGG" id="sphc:CVN68_15690"/>
<dbReference type="GO" id="GO:0008721">
    <property type="term" value="F:D-serine ammonia-lyase activity"/>
    <property type="evidence" value="ECO:0007669"/>
    <property type="project" value="TreeGrafter"/>
</dbReference>
<dbReference type="SMART" id="SM01119">
    <property type="entry name" value="D-ser_dehydrat"/>
    <property type="match status" value="1"/>
</dbReference>
<dbReference type="InterPro" id="IPR001608">
    <property type="entry name" value="Ala_racemase_N"/>
</dbReference>
<accession>A0A2K8MLC3</accession>
<evidence type="ECO:0000313" key="5">
    <source>
        <dbReference type="Proteomes" id="UP000229081"/>
    </source>
</evidence>
<keyword evidence="2" id="KW-0456">Lyase</keyword>
<protein>
    <submittedName>
        <fullName evidence="4">Threonine aldolase</fullName>
    </submittedName>
</protein>
<dbReference type="OrthoDB" id="9772497at2"/>
<dbReference type="Pfam" id="PF14031">
    <property type="entry name" value="D-ser_dehydrat"/>
    <property type="match status" value="1"/>
</dbReference>
<reference evidence="4 5" key="1">
    <citation type="submission" date="2017-11" db="EMBL/GenBank/DDBJ databases">
        <title>Complete genome sequence of Sphingomonas sp. Strain Cra20, a psychrotolerant potential plant growth promoting rhizobacteria.</title>
        <authorList>
            <person name="Luo Y."/>
        </authorList>
    </citation>
    <scope>NUCLEOTIDE SEQUENCE [LARGE SCALE GENOMIC DNA]</scope>
    <source>
        <strain evidence="4 5">Cra20</strain>
    </source>
</reference>
<dbReference type="Gene3D" id="2.40.37.20">
    <property type="entry name" value="D-serine dehydratase-like domain"/>
    <property type="match status" value="1"/>
</dbReference>
<gene>
    <name evidence="4" type="ORF">CVN68_15690</name>
</gene>
<dbReference type="Gene3D" id="3.20.20.10">
    <property type="entry name" value="Alanine racemase"/>
    <property type="match status" value="1"/>
</dbReference>
<evidence type="ECO:0000313" key="4">
    <source>
        <dbReference type="EMBL" id="ATY34663.1"/>
    </source>
</evidence>
<comment type="similarity">
    <text evidence="1">Belongs to the DSD1 family.</text>
</comment>
<proteinExistence type="inferred from homology"/>
<evidence type="ECO:0000256" key="1">
    <source>
        <dbReference type="ARBA" id="ARBA00005323"/>
    </source>
</evidence>
<dbReference type="Pfam" id="PF01168">
    <property type="entry name" value="Ala_racemase_N"/>
    <property type="match status" value="1"/>
</dbReference>
<sequence length="359" mass="37394">MNLPLLRADLPTPALIVDRAALERNIAAMAAFAAAHGIALRPHAKTHKSADIARRQIAAGAAGICCAKLAEAEALAEEGVRDSHLTSPVVTASAIARLAALNRRIALSVVVDHPVNARLLGQGVDAPLRVFIDVDPGSHRTGVTSPAAAVALAQAIAETGILRLAGVQYYCGSHQHIQSLAERRAAIVERTAYLGTVLAALREAGFAVPIVTGGGTGTFAIDASLGAFTELQVGSYIFLDREYVDCELAGPHFEPALFVDATVVSANTPGMVTIDSGLKAFATDAGVPVVLAGAPASRYVFTGDEHGALLGDDLPELGARVTLMPPHCDPTVNLYDLYHVLDGDRIAETWPVTARGRSS</sequence>
<feature type="domain" description="D-serine dehydratase-like" evidence="3">
    <location>
        <begin position="256"/>
        <end position="342"/>
    </location>
</feature>
<dbReference type="PANTHER" id="PTHR28004:SF2">
    <property type="entry name" value="D-SERINE DEHYDRATASE"/>
    <property type="match status" value="1"/>
</dbReference>
<dbReference type="InterPro" id="IPR051466">
    <property type="entry name" value="D-amino_acid_metab_enzyme"/>
</dbReference>
<dbReference type="InterPro" id="IPR026956">
    <property type="entry name" value="D-ser_dehydrat-like_dom"/>
</dbReference>
<dbReference type="EMBL" id="CP024923">
    <property type="protein sequence ID" value="ATY34663.1"/>
    <property type="molecule type" value="Genomic_DNA"/>
</dbReference>
<dbReference type="RefSeq" id="WP_100284450.1">
    <property type="nucleotide sequence ID" value="NZ_CP024923.1"/>
</dbReference>
<dbReference type="AlphaFoldDB" id="A0A2K8MLC3"/>
<organism evidence="4 5">
    <name type="scientific">Sphingomonas psychrotolerans</name>
    <dbReference type="NCBI Taxonomy" id="1327635"/>
    <lineage>
        <taxon>Bacteria</taxon>
        <taxon>Pseudomonadati</taxon>
        <taxon>Pseudomonadota</taxon>
        <taxon>Alphaproteobacteria</taxon>
        <taxon>Sphingomonadales</taxon>
        <taxon>Sphingomonadaceae</taxon>
        <taxon>Sphingomonas</taxon>
    </lineage>
</organism>